<protein>
    <submittedName>
        <fullName evidence="3">EAL domain-containing protein</fullName>
    </submittedName>
</protein>
<dbReference type="SMART" id="SM00052">
    <property type="entry name" value="EAL"/>
    <property type="match status" value="1"/>
</dbReference>
<dbReference type="RefSeq" id="WP_255390694.1">
    <property type="nucleotide sequence ID" value="NZ_CP101509.1"/>
</dbReference>
<dbReference type="CDD" id="cd01949">
    <property type="entry name" value="GGDEF"/>
    <property type="match status" value="1"/>
</dbReference>
<organism evidence="3 4">
    <name type="scientific">Photobacterium atrarenae</name>
    <dbReference type="NCBI Taxonomy" id="865757"/>
    <lineage>
        <taxon>Bacteria</taxon>
        <taxon>Pseudomonadati</taxon>
        <taxon>Pseudomonadota</taxon>
        <taxon>Gammaproteobacteria</taxon>
        <taxon>Vibrionales</taxon>
        <taxon>Vibrionaceae</taxon>
        <taxon>Photobacterium</taxon>
    </lineage>
</organism>
<dbReference type="Gene3D" id="3.20.20.450">
    <property type="entry name" value="EAL domain"/>
    <property type="match status" value="1"/>
</dbReference>
<dbReference type="Gene3D" id="3.30.70.270">
    <property type="match status" value="1"/>
</dbReference>
<dbReference type="InterPro" id="IPR000160">
    <property type="entry name" value="GGDEF_dom"/>
</dbReference>
<dbReference type="InterPro" id="IPR029787">
    <property type="entry name" value="Nucleotide_cyclase"/>
</dbReference>
<dbReference type="Pfam" id="PF00563">
    <property type="entry name" value="EAL"/>
    <property type="match status" value="1"/>
</dbReference>
<dbReference type="CDD" id="cd01948">
    <property type="entry name" value="EAL"/>
    <property type="match status" value="1"/>
</dbReference>
<proteinExistence type="predicted"/>
<dbReference type="PROSITE" id="PS50887">
    <property type="entry name" value="GGDEF"/>
    <property type="match status" value="1"/>
</dbReference>
<evidence type="ECO:0000313" key="4">
    <source>
        <dbReference type="Proteomes" id="UP001057998"/>
    </source>
</evidence>
<dbReference type="PROSITE" id="PS50883">
    <property type="entry name" value="EAL"/>
    <property type="match status" value="1"/>
</dbReference>
<dbReference type="Gene3D" id="3.30.450.20">
    <property type="entry name" value="PAS domain"/>
    <property type="match status" value="1"/>
</dbReference>
<dbReference type="PANTHER" id="PTHR33121:SF23">
    <property type="entry name" value="CYCLIC DI-GMP PHOSPHODIESTERASE PDEB"/>
    <property type="match status" value="1"/>
</dbReference>
<feature type="domain" description="EAL" evidence="1">
    <location>
        <begin position="302"/>
        <end position="552"/>
    </location>
</feature>
<feature type="domain" description="GGDEF" evidence="2">
    <location>
        <begin position="157"/>
        <end position="291"/>
    </location>
</feature>
<dbReference type="EMBL" id="CP101509">
    <property type="protein sequence ID" value="UTV29376.1"/>
    <property type="molecule type" value="Genomic_DNA"/>
</dbReference>
<evidence type="ECO:0000313" key="3">
    <source>
        <dbReference type="EMBL" id="UTV29376.1"/>
    </source>
</evidence>
<dbReference type="InterPro" id="IPR035919">
    <property type="entry name" value="EAL_sf"/>
</dbReference>
<name>A0ABY5GJN2_9GAMM</name>
<keyword evidence="4" id="KW-1185">Reference proteome</keyword>
<dbReference type="SUPFAM" id="SSF141868">
    <property type="entry name" value="EAL domain-like"/>
    <property type="match status" value="1"/>
</dbReference>
<accession>A0ABY5GJN2</accession>
<dbReference type="SUPFAM" id="SSF55073">
    <property type="entry name" value="Nucleotide cyclase"/>
    <property type="match status" value="1"/>
</dbReference>
<evidence type="ECO:0000259" key="2">
    <source>
        <dbReference type="PROSITE" id="PS50887"/>
    </source>
</evidence>
<dbReference type="InterPro" id="IPR050706">
    <property type="entry name" value="Cyclic-di-GMP_PDE-like"/>
</dbReference>
<dbReference type="SMART" id="SM00267">
    <property type="entry name" value="GGDEF"/>
    <property type="match status" value="1"/>
</dbReference>
<dbReference type="InterPro" id="IPR001633">
    <property type="entry name" value="EAL_dom"/>
</dbReference>
<dbReference type="NCBIfam" id="TIGR00254">
    <property type="entry name" value="GGDEF"/>
    <property type="match status" value="1"/>
</dbReference>
<dbReference type="Pfam" id="PF00990">
    <property type="entry name" value="GGDEF"/>
    <property type="match status" value="1"/>
</dbReference>
<dbReference type="PANTHER" id="PTHR33121">
    <property type="entry name" value="CYCLIC DI-GMP PHOSPHODIESTERASE PDEF"/>
    <property type="match status" value="1"/>
</dbReference>
<dbReference type="Proteomes" id="UP001057998">
    <property type="component" value="Chromosome 2"/>
</dbReference>
<dbReference type="InterPro" id="IPR043128">
    <property type="entry name" value="Rev_trsase/Diguanyl_cyclase"/>
</dbReference>
<sequence length="556" mass="62061">MNDASSQTATLRQLLSGIIGTVPFGILTFSDQREVNIINAQAVTLLGFGDTAPREVLDQDYLEVLQHAPDLLDQVDKLFFHGKYRELDLKNVTVQGRNLNIKCRAMMKGVLIVLEDITEDNALLYRATHDALTQLINRQHFEDCVKDMLGKAVSSQRYGALVFMDLDNFKPVNDSAGHATGDELLRRIATLLKSRVRSGDLLGRIGGDEFAILLDNCSPGDAVSIVEDIRKKVERLVFSNQGLPIRITLSAGIAPFQTHAAPDISRLLSVADTACKIAKDEGRNRVHVIDDEHGEFETYIKSVKWLDELHQAMENGMLLLYGQRIDGIGASLDKPYYEVLLRLRKSDDEIVGPQSFIPVAERYHMMPEIDRYVMASLFRTMGSRAKCTYSVNLSGQTISDIGLVRFIEKMRNTYVFDPKCIVFEITETAAINDFEKTLQVMSLLKQQGFQFSLDDFGTGLSSFSYLKALPIDTLKIDGLFVKGMATDQVSYQMVKSIHDVAHVMGLQTVAEFVENQAIYDCLAKIGVQYAQGYHIHKPEPLAQLGLLKQEKAAAVN</sequence>
<gene>
    <name evidence="3" type="ORF">NNL38_20335</name>
</gene>
<evidence type="ECO:0000259" key="1">
    <source>
        <dbReference type="PROSITE" id="PS50883"/>
    </source>
</evidence>
<reference evidence="3" key="1">
    <citation type="submission" date="2022-07" db="EMBL/GenBank/DDBJ databases">
        <title>Genome sequencing of Photobacterium atrarenae GJH2-4.</title>
        <authorList>
            <person name="Park S.-J."/>
        </authorList>
    </citation>
    <scope>NUCLEOTIDE SEQUENCE</scope>
    <source>
        <strain evidence="3">GJH2-4</strain>
    </source>
</reference>